<gene>
    <name evidence="3" type="ORF">A3K52_04545</name>
</gene>
<name>A0A1F7L1M1_9BACT</name>
<evidence type="ECO:0000256" key="2">
    <source>
        <dbReference type="SAM" id="Phobius"/>
    </source>
</evidence>
<evidence type="ECO:0000313" key="4">
    <source>
        <dbReference type="Proteomes" id="UP000177050"/>
    </source>
</evidence>
<comment type="caution">
    <text evidence="3">The sequence shown here is derived from an EMBL/GenBank/DDBJ whole genome shotgun (WGS) entry which is preliminary data.</text>
</comment>
<keyword evidence="2" id="KW-0812">Transmembrane</keyword>
<proteinExistence type="predicted"/>
<evidence type="ECO:0000256" key="1">
    <source>
        <dbReference type="SAM" id="MobiDB-lite"/>
    </source>
</evidence>
<keyword evidence="2" id="KW-0472">Membrane</keyword>
<evidence type="ECO:0000313" key="3">
    <source>
        <dbReference type="EMBL" id="OGK74013.1"/>
    </source>
</evidence>
<dbReference type="EMBL" id="MGBR01000001">
    <property type="protein sequence ID" value="OGK74013.1"/>
    <property type="molecule type" value="Genomic_DNA"/>
</dbReference>
<dbReference type="AlphaFoldDB" id="A0A1F7L1M1"/>
<feature type="region of interest" description="Disordered" evidence="1">
    <location>
        <begin position="95"/>
        <end position="176"/>
    </location>
</feature>
<feature type="transmembrane region" description="Helical" evidence="2">
    <location>
        <begin position="12"/>
        <end position="36"/>
    </location>
</feature>
<feature type="compositionally biased region" description="Low complexity" evidence="1">
    <location>
        <begin position="121"/>
        <end position="169"/>
    </location>
</feature>
<keyword evidence="2" id="KW-1133">Transmembrane helix</keyword>
<dbReference type="Proteomes" id="UP000177050">
    <property type="component" value="Unassembled WGS sequence"/>
</dbReference>
<organism evidence="3 4">
    <name type="scientific">Candidatus Roizmanbacteria bacterium RIFOXYD1_FULL_38_12</name>
    <dbReference type="NCBI Taxonomy" id="1802093"/>
    <lineage>
        <taxon>Bacteria</taxon>
        <taxon>Candidatus Roizmaniibacteriota</taxon>
    </lineage>
</organism>
<sequence length="401" mass="44828">MKIDILKIPPMLFSRLKIGGCMLFAFLISAFFMRYISFSETPLSSSIPTSNLITQLSEKPLAPVFDAQKLQDDVVKIQTVITTIPRFSLISHNTTPTVTESPVSNQSSANSSDGMGFVRLPTTRPPVSSSSFSSYSSIIRPTSSRSPTSIPPTTTKPKPTKKPTAIPTPTDEPIKIQRPGKNYEEMLSYVSKRACVPPAMFKAIGQSESGGRLNSLSESDFVLFNRYNWWNEPSTSQAKVCYGIAYNHHTGLIPQDAQYAGARCMGAEPPSVSTIDIQSLGFLSISQWEEDSYRDRVIKLMQTDKIDRRTIFDTHMIAGLHFKNVSTYRDDDCEDWEAKYIAKVACKYLGKCHYNFTTRKGDYCQETCDNYNKYTTGKKANCTNVSSYFVNNGDDGKCTFK</sequence>
<protein>
    <submittedName>
        <fullName evidence="3">Uncharacterized protein</fullName>
    </submittedName>
</protein>
<accession>A0A1F7L1M1</accession>
<feature type="compositionally biased region" description="Low complexity" evidence="1">
    <location>
        <begin position="101"/>
        <end position="112"/>
    </location>
</feature>
<reference evidence="3 4" key="1">
    <citation type="journal article" date="2016" name="Nat. Commun.">
        <title>Thousands of microbial genomes shed light on interconnected biogeochemical processes in an aquifer system.</title>
        <authorList>
            <person name="Anantharaman K."/>
            <person name="Brown C.T."/>
            <person name="Hug L.A."/>
            <person name="Sharon I."/>
            <person name="Castelle C.J."/>
            <person name="Probst A.J."/>
            <person name="Thomas B.C."/>
            <person name="Singh A."/>
            <person name="Wilkins M.J."/>
            <person name="Karaoz U."/>
            <person name="Brodie E.L."/>
            <person name="Williams K.H."/>
            <person name="Hubbard S.S."/>
            <person name="Banfield J.F."/>
        </authorList>
    </citation>
    <scope>NUCLEOTIDE SEQUENCE [LARGE SCALE GENOMIC DNA]</scope>
</reference>